<keyword evidence="1" id="KW-0472">Membrane</keyword>
<evidence type="ECO:0000256" key="1">
    <source>
        <dbReference type="SAM" id="Phobius"/>
    </source>
</evidence>
<dbReference type="EMBL" id="JABUOH010000019">
    <property type="protein sequence ID" value="NWN45574.1"/>
    <property type="molecule type" value="Genomic_DNA"/>
</dbReference>
<keyword evidence="1" id="KW-0812">Transmembrane</keyword>
<comment type="caution">
    <text evidence="2">The sequence shown here is derived from an EMBL/GenBank/DDBJ whole genome shotgun (WGS) entry which is preliminary data.</text>
</comment>
<reference evidence="2 3" key="1">
    <citation type="submission" date="2020-06" db="EMBL/GenBank/DDBJ databases">
        <title>Draft genome sequence of Candidatus Phytoplasma pruni (X-disease group, subgroup 16SrIII-B) strain ChTDIII from Argentina.</title>
        <authorList>
            <person name="Fernandez F.D."/>
            <person name="Zuebert C."/>
            <person name="Huettel B."/>
            <person name="Kube M."/>
            <person name="Conci L.R."/>
        </authorList>
    </citation>
    <scope>NUCLEOTIDE SEQUENCE [LARGE SCALE GENOMIC DNA]</scope>
    <source>
        <strain evidence="2 3">ChTDIII</strain>
    </source>
</reference>
<dbReference type="AlphaFoldDB" id="A0A851HH21"/>
<name>A0A851HH21_9MOLU</name>
<organism evidence="2 3">
    <name type="scientific">Candidatus Phytoplasma pruni</name>
    <dbReference type="NCBI Taxonomy" id="479893"/>
    <lineage>
        <taxon>Bacteria</taxon>
        <taxon>Bacillati</taxon>
        <taxon>Mycoplasmatota</taxon>
        <taxon>Mollicutes</taxon>
        <taxon>Acholeplasmatales</taxon>
        <taxon>Acholeplasmataceae</taxon>
        <taxon>Candidatus Phytoplasma</taxon>
        <taxon>16SrIII (X-disease group)</taxon>
    </lineage>
</organism>
<keyword evidence="3" id="KW-1185">Reference proteome</keyword>
<proteinExistence type="predicted"/>
<gene>
    <name evidence="2" type="ORF">HR065_00545</name>
</gene>
<evidence type="ECO:0000313" key="3">
    <source>
        <dbReference type="Proteomes" id="UP000568109"/>
    </source>
</evidence>
<keyword evidence="1" id="KW-1133">Transmembrane helix</keyword>
<evidence type="ECO:0000313" key="2">
    <source>
        <dbReference type="EMBL" id="NWN45574.1"/>
    </source>
</evidence>
<dbReference type="Proteomes" id="UP000568109">
    <property type="component" value="Unassembled WGS sequence"/>
</dbReference>
<accession>A0A851HH21</accession>
<protein>
    <submittedName>
        <fullName evidence="2">Uncharacterized protein</fullName>
    </submittedName>
</protein>
<feature type="transmembrane region" description="Helical" evidence="1">
    <location>
        <begin position="16"/>
        <end position="36"/>
    </location>
</feature>
<dbReference type="RefSeq" id="WP_178733975.1">
    <property type="nucleotide sequence ID" value="NZ_JABUOH010000019.1"/>
</dbReference>
<sequence>MLDLKDVLHNLIQTDYFTAVASVAITLSVVWVVLRIKKLQFKKDYREELRDLIQIYIGEGEMSVKEYTLLLRKMAHLGNYTGVYRDSVYKMIRELGENGDIQFSENIFETEEIEAERKKAAQNDELVKQMLQENLNLKKQLENKNNPVLIDTDEYDWHKNK</sequence>